<name>A0A8H5LUP0_9AGAR</name>
<evidence type="ECO:0000256" key="2">
    <source>
        <dbReference type="SAM" id="MobiDB-lite"/>
    </source>
</evidence>
<reference evidence="4 5" key="1">
    <citation type="journal article" date="2020" name="ISME J.">
        <title>Uncovering the hidden diversity of litter-decomposition mechanisms in mushroom-forming fungi.</title>
        <authorList>
            <person name="Floudas D."/>
            <person name="Bentzer J."/>
            <person name="Ahren D."/>
            <person name="Johansson T."/>
            <person name="Persson P."/>
            <person name="Tunlid A."/>
        </authorList>
    </citation>
    <scope>NUCLEOTIDE SEQUENCE [LARGE SCALE GENOMIC DNA]</scope>
    <source>
        <strain evidence="4 5">CBS 291.85</strain>
    </source>
</reference>
<feature type="compositionally biased region" description="Polar residues" evidence="2">
    <location>
        <begin position="33"/>
        <end position="42"/>
    </location>
</feature>
<feature type="region of interest" description="Disordered" evidence="2">
    <location>
        <begin position="33"/>
        <end position="99"/>
    </location>
</feature>
<dbReference type="Proteomes" id="UP000559256">
    <property type="component" value="Unassembled WGS sequence"/>
</dbReference>
<gene>
    <name evidence="4" type="ORF">D9758_002081</name>
</gene>
<protein>
    <recommendedName>
        <fullName evidence="3">Chitin-binding type-3 domain-containing protein</fullName>
    </recommendedName>
</protein>
<organism evidence="4 5">
    <name type="scientific">Tetrapyrgos nigripes</name>
    <dbReference type="NCBI Taxonomy" id="182062"/>
    <lineage>
        <taxon>Eukaryota</taxon>
        <taxon>Fungi</taxon>
        <taxon>Dikarya</taxon>
        <taxon>Basidiomycota</taxon>
        <taxon>Agaricomycotina</taxon>
        <taxon>Agaricomycetes</taxon>
        <taxon>Agaricomycetidae</taxon>
        <taxon>Agaricales</taxon>
        <taxon>Marasmiineae</taxon>
        <taxon>Marasmiaceae</taxon>
        <taxon>Tetrapyrgos</taxon>
    </lineage>
</organism>
<dbReference type="Pfam" id="PF02839">
    <property type="entry name" value="CBM_5_12"/>
    <property type="match status" value="1"/>
</dbReference>
<evidence type="ECO:0000259" key="3">
    <source>
        <dbReference type="SMART" id="SM00495"/>
    </source>
</evidence>
<dbReference type="EMBL" id="JAACJM010000010">
    <property type="protein sequence ID" value="KAF5370685.1"/>
    <property type="molecule type" value="Genomic_DNA"/>
</dbReference>
<dbReference type="GO" id="GO:0005576">
    <property type="term" value="C:extracellular region"/>
    <property type="evidence" value="ECO:0007669"/>
    <property type="project" value="InterPro"/>
</dbReference>
<dbReference type="InterPro" id="IPR036573">
    <property type="entry name" value="CBM_sf_5/12"/>
</dbReference>
<dbReference type="AlphaFoldDB" id="A0A8H5LUP0"/>
<dbReference type="InterPro" id="IPR006616">
    <property type="entry name" value="DM9_repeat"/>
</dbReference>
<dbReference type="Pfam" id="PF11901">
    <property type="entry name" value="DM9"/>
    <property type="match status" value="1"/>
</dbReference>
<comment type="caution">
    <text evidence="4">The sequence shown here is derived from an EMBL/GenBank/DDBJ whole genome shotgun (WGS) entry which is preliminary data.</text>
</comment>
<dbReference type="InterPro" id="IPR003610">
    <property type="entry name" value="CBM5/12"/>
</dbReference>
<dbReference type="PANTHER" id="PTHR31649:SF1">
    <property type="entry name" value="FARNESOIC ACID O-METHYL TRANSFERASE DOMAIN-CONTAINING PROTEIN"/>
    <property type="match status" value="1"/>
</dbReference>
<dbReference type="Gene3D" id="2.10.10.20">
    <property type="entry name" value="Carbohydrate-binding module superfamily 5/12"/>
    <property type="match status" value="1"/>
</dbReference>
<feature type="compositionally biased region" description="Pro residues" evidence="2">
    <location>
        <begin position="79"/>
        <end position="90"/>
    </location>
</feature>
<evidence type="ECO:0000256" key="1">
    <source>
        <dbReference type="ARBA" id="ARBA00022801"/>
    </source>
</evidence>
<dbReference type="PANTHER" id="PTHR31649">
    <property type="entry name" value="AGAP009604-PA"/>
    <property type="match status" value="1"/>
</dbReference>
<feature type="compositionally biased region" description="Low complexity" evidence="2">
    <location>
        <begin position="55"/>
        <end position="78"/>
    </location>
</feature>
<evidence type="ECO:0000313" key="4">
    <source>
        <dbReference type="EMBL" id="KAF5370685.1"/>
    </source>
</evidence>
<proteinExistence type="predicted"/>
<keyword evidence="5" id="KW-1185">Reference proteome</keyword>
<dbReference type="SUPFAM" id="SSF51055">
    <property type="entry name" value="Carbohydrate binding domain"/>
    <property type="match status" value="1"/>
</dbReference>
<dbReference type="GO" id="GO:0004553">
    <property type="term" value="F:hydrolase activity, hydrolyzing O-glycosyl compounds"/>
    <property type="evidence" value="ECO:0007669"/>
    <property type="project" value="InterPro"/>
</dbReference>
<feature type="domain" description="Chitin-binding type-3" evidence="3">
    <location>
        <begin position="2"/>
        <end position="48"/>
    </location>
</feature>
<accession>A0A8H5LUP0</accession>
<keyword evidence="1" id="KW-0378">Hydrolase</keyword>
<sequence>MTPYWEPGTAYNHGDVVEYQGHRYKIVIPHTSQSDWAPTATPNLWGRLDDHDHGNQNQNQNQNQYQGNQGYQEQHPAAYQPPPQSYPAPPSEQKVDIHHEERKKNWWDLDDDRKKQLEIGGGLVAGLMAAAGGYALYKHHEKSEEEKKADAWALQNYLHDAEGRANDYRQNGPRGPVQWILNRGKDIPSNAILCGREHDWDLYFCRAYFDGGIQLGKASSAFKKGAVIGYEDEEHHLDTYEILIGDIRGLRWVDASGQLNVNALNARPVEGGRDKNGTPLYIVCAPHNGFVHPGKASEKLDGAYIPYDGHEKCVHQYRVLCYN</sequence>
<dbReference type="SMART" id="SM00495">
    <property type="entry name" value="ChtBD3"/>
    <property type="match status" value="1"/>
</dbReference>
<dbReference type="SMART" id="SM00696">
    <property type="entry name" value="DM9"/>
    <property type="match status" value="2"/>
</dbReference>
<evidence type="ECO:0000313" key="5">
    <source>
        <dbReference type="Proteomes" id="UP000559256"/>
    </source>
</evidence>
<dbReference type="GO" id="GO:0005975">
    <property type="term" value="P:carbohydrate metabolic process"/>
    <property type="evidence" value="ECO:0007669"/>
    <property type="project" value="InterPro"/>
</dbReference>
<dbReference type="OrthoDB" id="2142040at2759"/>
<dbReference type="GO" id="GO:0030246">
    <property type="term" value="F:carbohydrate binding"/>
    <property type="evidence" value="ECO:0007669"/>
    <property type="project" value="InterPro"/>
</dbReference>
<dbReference type="CDD" id="cd12214">
    <property type="entry name" value="ChiA1_BD"/>
    <property type="match status" value="1"/>
</dbReference>